<feature type="active site" description="Proton acceptor" evidence="5">
    <location>
        <position position="12"/>
    </location>
</feature>
<dbReference type="SUPFAM" id="SSF53167">
    <property type="entry name" value="Purine and uridine phosphorylases"/>
    <property type="match status" value="1"/>
</dbReference>
<comment type="subunit">
    <text evidence="5">Homodimer.</text>
</comment>
<evidence type="ECO:0000259" key="6">
    <source>
        <dbReference type="Pfam" id="PF01048"/>
    </source>
</evidence>
<dbReference type="InterPro" id="IPR035994">
    <property type="entry name" value="Nucleoside_phosphorylase_sf"/>
</dbReference>
<dbReference type="Proteomes" id="UP001163440">
    <property type="component" value="Chromosome"/>
</dbReference>
<comment type="similarity">
    <text evidence="5">Belongs to the PNP/UDP phosphorylase family. MtnN subfamily.</text>
</comment>
<dbReference type="GO" id="GO:0019284">
    <property type="term" value="P:L-methionine salvage from S-adenosylmethionine"/>
    <property type="evidence" value="ECO:0007669"/>
    <property type="project" value="TreeGrafter"/>
</dbReference>
<dbReference type="EC" id="3.2.2.9" evidence="5"/>
<dbReference type="AlphaFoldDB" id="A0AAJ5PUF5"/>
<feature type="active site" description="Proton donor" evidence="5">
    <location>
        <position position="197"/>
    </location>
</feature>
<feature type="binding site" evidence="5">
    <location>
        <position position="78"/>
    </location>
    <ligand>
        <name>substrate</name>
    </ligand>
</feature>
<dbReference type="HAMAP" id="MF_01684">
    <property type="entry name" value="Salvage_MtnN"/>
    <property type="match status" value="1"/>
</dbReference>
<evidence type="ECO:0000256" key="1">
    <source>
        <dbReference type="ARBA" id="ARBA00004945"/>
    </source>
</evidence>
<reference evidence="7" key="1">
    <citation type="submission" date="2022-11" db="EMBL/GenBank/DDBJ databases">
        <title>The whole genome sequencing of pests is an important tool to study the evolution of the plant-insect interaction and insecticide resistance.</title>
        <authorList>
            <person name="Kananovich Y."/>
        </authorList>
    </citation>
    <scope>NUCLEOTIDE SEQUENCE</scope>
    <source>
        <strain evidence="7">BSU_Bre_2018</strain>
    </source>
</reference>
<sequence length="232" mass="25921">MKIGIIGAIRQEIEIIRKIIHPYKKKKIGHCKIYIGFFKENRIFLIQSGIGKVSASIACMILINLCKIDIIINSGSAGSLIPSLNIGDVIIPKKICYYDVDLTNFGYDIGQIPKHPKEFIISEKIHTFFKSITKKFQLKFKTGLIISGDSFINGNSCIKKLKNRFSSAIAVEMESAAIAQVCYQFSIPMIIIKSISDLSDKNATLNFKKNINTASFQSSKIVKILLKSIINI</sequence>
<organism evidence="7 8">
    <name type="scientific">Buchnera aphidicola</name>
    <name type="common">Brevicoryne brassicae</name>
    <dbReference type="NCBI Taxonomy" id="911343"/>
    <lineage>
        <taxon>Bacteria</taxon>
        <taxon>Pseudomonadati</taxon>
        <taxon>Pseudomonadota</taxon>
        <taxon>Gammaproteobacteria</taxon>
        <taxon>Enterobacterales</taxon>
        <taxon>Erwiniaceae</taxon>
        <taxon>Buchnera</taxon>
    </lineage>
</organism>
<dbReference type="RefSeq" id="WP_158365609.1">
    <property type="nucleotide sequence ID" value="NZ_CP034882.1"/>
</dbReference>
<dbReference type="GO" id="GO:0046124">
    <property type="term" value="P:purine deoxyribonucleoside catabolic process"/>
    <property type="evidence" value="ECO:0007669"/>
    <property type="project" value="UniProtKB-UniRule"/>
</dbReference>
<evidence type="ECO:0000313" key="8">
    <source>
        <dbReference type="Proteomes" id="UP001163440"/>
    </source>
</evidence>
<dbReference type="Pfam" id="PF01048">
    <property type="entry name" value="PNP_UDP_1"/>
    <property type="match status" value="1"/>
</dbReference>
<name>A0AAJ5PUF5_9GAMM</name>
<dbReference type="CDD" id="cd09008">
    <property type="entry name" value="MTAN"/>
    <property type="match status" value="1"/>
</dbReference>
<keyword evidence="7" id="KW-0326">Glycosidase</keyword>
<dbReference type="InterPro" id="IPR010049">
    <property type="entry name" value="MTA_SAH_Nsdase"/>
</dbReference>
<evidence type="ECO:0000256" key="2">
    <source>
        <dbReference type="ARBA" id="ARBA00022605"/>
    </source>
</evidence>
<comment type="catalytic activity">
    <reaction evidence="5">
        <text>S-methyl-5'-thioadenosine + H2O = 5-(methylsulfanyl)-D-ribose + adenine</text>
        <dbReference type="Rhea" id="RHEA:13617"/>
        <dbReference type="ChEBI" id="CHEBI:15377"/>
        <dbReference type="ChEBI" id="CHEBI:16708"/>
        <dbReference type="ChEBI" id="CHEBI:17509"/>
        <dbReference type="ChEBI" id="CHEBI:78440"/>
        <dbReference type="EC" id="3.2.2.9"/>
    </reaction>
</comment>
<dbReference type="InterPro" id="IPR000845">
    <property type="entry name" value="Nucleoside_phosphorylase_d"/>
</dbReference>
<keyword evidence="4 5" id="KW-0486">Methionine biosynthesis</keyword>
<evidence type="ECO:0000256" key="5">
    <source>
        <dbReference type="HAMAP-Rule" id="MF_01684"/>
    </source>
</evidence>
<dbReference type="EMBL" id="CP113406">
    <property type="protein sequence ID" value="WAI19154.1"/>
    <property type="molecule type" value="Genomic_DNA"/>
</dbReference>
<dbReference type="NCBIfam" id="NF004079">
    <property type="entry name" value="PRK05584.1"/>
    <property type="match status" value="1"/>
</dbReference>
<feature type="binding site" evidence="5">
    <location>
        <begin position="173"/>
        <end position="174"/>
    </location>
    <ligand>
        <name>substrate</name>
    </ligand>
</feature>
<accession>A0AAJ5PUF5</accession>
<evidence type="ECO:0000256" key="4">
    <source>
        <dbReference type="ARBA" id="ARBA00023167"/>
    </source>
</evidence>
<protein>
    <recommendedName>
        <fullName evidence="5">5'-methylthioadenosine/S-adenosylhomocysteine nucleosidase</fullName>
        <shortName evidence="5">MTA/SAH nucleosidase</shortName>
        <shortName evidence="5">MTAN</shortName>
        <ecNumber evidence="5">3.2.2.9</ecNumber>
    </recommendedName>
    <alternativeName>
        <fullName evidence="5">5'-deoxyadenosine nucleosidase</fullName>
        <shortName evidence="5">DOA nucleosidase</shortName>
        <shortName evidence="5">dAdo nucleosidase</shortName>
    </alternativeName>
    <alternativeName>
        <fullName evidence="5">5'-methylthioadenosine nucleosidase</fullName>
        <shortName evidence="5">MTA nucleosidase</shortName>
    </alternativeName>
    <alternativeName>
        <fullName evidence="5">S-adenosylhomocysteine nucleosidase</fullName>
        <shortName evidence="5">AdoHcy nucleosidase</shortName>
        <shortName evidence="5">SAH nucleosidase</shortName>
        <shortName evidence="5">SRH nucleosidase</shortName>
    </alternativeName>
</protein>
<comment type="catalytic activity">
    <reaction evidence="5">
        <text>S-adenosyl-L-homocysteine + H2O = S-(5-deoxy-D-ribos-5-yl)-L-homocysteine + adenine</text>
        <dbReference type="Rhea" id="RHEA:17805"/>
        <dbReference type="ChEBI" id="CHEBI:15377"/>
        <dbReference type="ChEBI" id="CHEBI:16708"/>
        <dbReference type="ChEBI" id="CHEBI:57856"/>
        <dbReference type="ChEBI" id="CHEBI:58195"/>
        <dbReference type="EC" id="3.2.2.9"/>
    </reaction>
</comment>
<dbReference type="PANTHER" id="PTHR46832">
    <property type="entry name" value="5'-METHYLTHIOADENOSINE/S-ADENOSYLHOMOCYSTEINE NUCLEOSIDASE"/>
    <property type="match status" value="1"/>
</dbReference>
<comment type="catalytic activity">
    <reaction evidence="5">
        <text>5'-deoxyadenosine + H2O = 5-deoxy-D-ribose + adenine</text>
        <dbReference type="Rhea" id="RHEA:29859"/>
        <dbReference type="ChEBI" id="CHEBI:15377"/>
        <dbReference type="ChEBI" id="CHEBI:16708"/>
        <dbReference type="ChEBI" id="CHEBI:17319"/>
        <dbReference type="ChEBI" id="CHEBI:149540"/>
        <dbReference type="EC" id="3.2.2.9"/>
    </reaction>
</comment>
<dbReference type="Gene3D" id="3.40.50.1580">
    <property type="entry name" value="Nucleoside phosphorylase domain"/>
    <property type="match status" value="1"/>
</dbReference>
<dbReference type="GO" id="GO:0005829">
    <property type="term" value="C:cytosol"/>
    <property type="evidence" value="ECO:0007669"/>
    <property type="project" value="TreeGrafter"/>
</dbReference>
<dbReference type="PANTHER" id="PTHR46832:SF1">
    <property type="entry name" value="5'-METHYLTHIOADENOSINE_S-ADENOSYLHOMOCYSTEINE NUCLEOSIDASE"/>
    <property type="match status" value="1"/>
</dbReference>
<dbReference type="GO" id="GO:0019509">
    <property type="term" value="P:L-methionine salvage from methylthioadenosine"/>
    <property type="evidence" value="ECO:0007669"/>
    <property type="project" value="UniProtKB-UniRule"/>
</dbReference>
<proteinExistence type="inferred from homology"/>
<keyword evidence="3 5" id="KW-0378">Hydrolase</keyword>
<comment type="function">
    <text evidence="5">Catalyzes the irreversible cleavage of the glycosidic bond in both 5'-methylthioadenosine (MTA) and S-adenosylhomocysteine (SAH/AdoHcy) to adenine and the corresponding thioribose, 5'-methylthioribose and S-ribosylhomocysteine, respectively. Also cleaves 5'-deoxyadenosine, a toxic by-product of radical S-adenosylmethionine (SAM) enzymes, into 5-deoxyribose and adenine. Thus, is required for in vivo function of the radical SAM enzymes biotin synthase and lipoic acid synthase, that are inhibited by 5'-deoxyadenosine accumulation.</text>
</comment>
<dbReference type="NCBIfam" id="TIGR01704">
    <property type="entry name" value="MTA_SAH-Nsdase"/>
    <property type="match status" value="1"/>
</dbReference>
<keyword evidence="2 5" id="KW-0028">Amino-acid biosynthesis</keyword>
<dbReference type="GO" id="GO:0008930">
    <property type="term" value="F:methylthioadenosine nucleosidase activity"/>
    <property type="evidence" value="ECO:0007669"/>
    <property type="project" value="UniProtKB-UniRule"/>
</dbReference>
<gene>
    <name evidence="5" type="primary">mtnN</name>
    <name evidence="7" type="ORF">OW720_01075</name>
</gene>
<dbReference type="GO" id="GO:0008782">
    <property type="term" value="F:adenosylhomocysteine nucleosidase activity"/>
    <property type="evidence" value="ECO:0007669"/>
    <property type="project" value="UniProtKB-UniRule"/>
</dbReference>
<evidence type="ECO:0000256" key="3">
    <source>
        <dbReference type="ARBA" id="ARBA00022801"/>
    </source>
</evidence>
<feature type="binding site" evidence="5">
    <location>
        <position position="152"/>
    </location>
    <ligand>
        <name>substrate</name>
    </ligand>
</feature>
<evidence type="ECO:0000313" key="7">
    <source>
        <dbReference type="EMBL" id="WAI19154.1"/>
    </source>
</evidence>
<feature type="domain" description="Nucleoside phosphorylase" evidence="6">
    <location>
        <begin position="2"/>
        <end position="226"/>
    </location>
</feature>
<comment type="pathway">
    <text evidence="1 5">Amino-acid biosynthesis; L-methionine biosynthesis via salvage pathway; S-methyl-5-thio-alpha-D-ribose 1-phosphate from S-methyl-5'-thioadenosine (hydrolase route): step 1/2.</text>
</comment>